<keyword evidence="8 14" id="KW-0547">Nucleotide-binding</keyword>
<keyword evidence="7 14" id="KW-0677">Repeat</keyword>
<comment type="pathway">
    <text evidence="1 14">Amino-acid biosynthesis; L-arginine biosynthesis; carbamoyl phosphate from bicarbonate: step 1/1.</text>
</comment>
<comment type="cofactor">
    <cofactor evidence="14">
        <name>Mg(2+)</name>
        <dbReference type="ChEBI" id="CHEBI:18420"/>
    </cofactor>
    <cofactor evidence="14">
        <name>Mn(2+)</name>
        <dbReference type="ChEBI" id="CHEBI:29035"/>
    </cofactor>
    <text evidence="14">Binds 4 Mg(2+) or Mn(2+) ions per subunit.</text>
</comment>
<feature type="binding site" evidence="14">
    <location>
        <position position="738"/>
    </location>
    <ligand>
        <name>ATP</name>
        <dbReference type="ChEBI" id="CHEBI:30616"/>
        <label>2</label>
    </ligand>
</feature>
<protein>
    <recommendedName>
        <fullName evidence="14">Carbamoyl phosphate synthase large chain</fullName>
        <ecNumber evidence="14">6.3.4.16</ecNumber>
        <ecNumber evidence="14">6.3.5.5</ecNumber>
    </recommendedName>
    <alternativeName>
        <fullName evidence="14">Carbamoyl phosphate synthetase ammonia chain</fullName>
    </alternativeName>
</protein>
<dbReference type="Pfam" id="PF25596">
    <property type="entry name" value="CPSase_L_D1"/>
    <property type="match status" value="2"/>
</dbReference>
<dbReference type="EC" id="6.3.4.16" evidence="14"/>
<dbReference type="InterPro" id="IPR005479">
    <property type="entry name" value="CPAse_ATP-bd"/>
</dbReference>
<evidence type="ECO:0000256" key="11">
    <source>
        <dbReference type="ARBA" id="ARBA00022975"/>
    </source>
</evidence>
<evidence type="ECO:0000256" key="4">
    <source>
        <dbReference type="ARBA" id="ARBA00022598"/>
    </source>
</evidence>
<feature type="domain" description="MGS-like" evidence="16">
    <location>
        <begin position="937"/>
        <end position="1080"/>
    </location>
</feature>
<dbReference type="SMART" id="SM01096">
    <property type="entry name" value="CPSase_L_D3"/>
    <property type="match status" value="1"/>
</dbReference>
<dbReference type="AlphaFoldDB" id="A0A931LUN6"/>
<feature type="binding site" evidence="14">
    <location>
        <position position="741"/>
    </location>
    <ligand>
        <name>ATP</name>
        <dbReference type="ChEBI" id="CHEBI:30616"/>
        <label>2</label>
    </ligand>
</feature>
<keyword evidence="4 14" id="KW-0436">Ligase</keyword>
<comment type="caution">
    <text evidence="14">Lacks conserved residue(s) required for the propagation of feature annotation.</text>
</comment>
<dbReference type="Pfam" id="PF02787">
    <property type="entry name" value="CPSase_L_D3"/>
    <property type="match status" value="1"/>
</dbReference>
<dbReference type="Gene3D" id="3.30.470.20">
    <property type="entry name" value="ATP-grasp fold, B domain"/>
    <property type="match status" value="3"/>
</dbReference>
<comment type="function">
    <text evidence="14">Large subunit of the glutamine-dependent carbamoyl phosphate synthetase (CPSase). CPSase catalyzes the formation of carbamoyl phosphate from the ammonia moiety of glutamine, carbonate, and phosphate donated by ATP, constituting the first step of 2 biosynthetic pathways, one leading to arginine and/or urea and the other to pyrimidine nucleotides. The large subunit (synthetase) binds the substrates ammonia (free or transferred from glutamine from the small subunit), hydrogencarbonate and ATP and carries out an ATP-coupled ligase reaction, activating hydrogencarbonate by forming carboxy phosphate which reacts with ammonia to form carbamoyl phosphate.</text>
</comment>
<keyword evidence="12" id="KW-0464">Manganese</keyword>
<evidence type="ECO:0000256" key="5">
    <source>
        <dbReference type="ARBA" id="ARBA00022605"/>
    </source>
</evidence>
<feature type="binding site" evidence="14">
    <location>
        <position position="126"/>
    </location>
    <ligand>
        <name>ATP</name>
        <dbReference type="ChEBI" id="CHEBI:30616"/>
        <label>1</label>
    </ligand>
</feature>
<dbReference type="EC" id="6.3.5.5" evidence="14"/>
<evidence type="ECO:0000259" key="15">
    <source>
        <dbReference type="PROSITE" id="PS50975"/>
    </source>
</evidence>
<feature type="domain" description="ATP-grasp" evidence="15">
    <location>
        <begin position="632"/>
        <end position="822"/>
    </location>
</feature>
<proteinExistence type="inferred from homology"/>
<evidence type="ECO:0000256" key="6">
    <source>
        <dbReference type="ARBA" id="ARBA00022723"/>
    </source>
</evidence>
<feature type="binding site" evidence="14">
    <location>
        <position position="793"/>
    </location>
    <ligand>
        <name>Mn(2+)</name>
        <dbReference type="ChEBI" id="CHEBI:29035"/>
        <label>4</label>
    </ligand>
</feature>
<dbReference type="SUPFAM" id="SSF56059">
    <property type="entry name" value="Glutathione synthetase ATP-binding domain-like"/>
    <property type="match status" value="3"/>
</dbReference>
<feature type="binding site" evidence="14">
    <location>
        <position position="207"/>
    </location>
    <ligand>
        <name>ATP</name>
        <dbReference type="ChEBI" id="CHEBI:30616"/>
        <label>1</label>
    </ligand>
</feature>
<dbReference type="PANTHER" id="PTHR11405:SF53">
    <property type="entry name" value="CARBAMOYL-PHOSPHATE SYNTHASE [AMMONIA], MITOCHONDRIAL"/>
    <property type="match status" value="1"/>
</dbReference>
<feature type="binding site" evidence="14">
    <location>
        <position position="781"/>
    </location>
    <ligand>
        <name>ATP</name>
        <dbReference type="ChEBI" id="CHEBI:30616"/>
        <label>2</label>
    </ligand>
</feature>
<evidence type="ECO:0000256" key="2">
    <source>
        <dbReference type="ARBA" id="ARBA00009799"/>
    </source>
</evidence>
<keyword evidence="5 14" id="KW-0028">Amino-acid biosynthesis</keyword>
<dbReference type="InterPro" id="IPR005480">
    <property type="entry name" value="CPSase_lsu_oligo"/>
</dbReference>
<feature type="binding site" evidence="14">
    <location>
        <position position="281"/>
    </location>
    <ligand>
        <name>Mn(2+)</name>
        <dbReference type="ChEBI" id="CHEBI:29035"/>
        <label>1</label>
    </ligand>
</feature>
<evidence type="ECO:0000256" key="7">
    <source>
        <dbReference type="ARBA" id="ARBA00022737"/>
    </source>
</evidence>
<feature type="binding site" evidence="14">
    <location>
        <position position="795"/>
    </location>
    <ligand>
        <name>Mg(2+)</name>
        <dbReference type="ChEBI" id="CHEBI:18420"/>
        <label>4</label>
    </ligand>
</feature>
<dbReference type="InterPro" id="IPR013815">
    <property type="entry name" value="ATP_grasp_subdomain_1"/>
</dbReference>
<accession>A0A931LUN6</accession>
<comment type="caution">
    <text evidence="17">The sequence shown here is derived from an EMBL/GenBank/DDBJ whole genome shotgun (WGS) entry which is preliminary data.</text>
</comment>
<dbReference type="InterPro" id="IPR036897">
    <property type="entry name" value="CarbamoylP_synth_lsu_oligo_sf"/>
</dbReference>
<dbReference type="PRINTS" id="PR00098">
    <property type="entry name" value="CPSASE"/>
</dbReference>
<organism evidence="17 18">
    <name type="scientific">Fimbriimonas ginsengisoli</name>
    <dbReference type="NCBI Taxonomy" id="1005039"/>
    <lineage>
        <taxon>Bacteria</taxon>
        <taxon>Bacillati</taxon>
        <taxon>Armatimonadota</taxon>
        <taxon>Fimbriimonadia</taxon>
        <taxon>Fimbriimonadales</taxon>
        <taxon>Fimbriimonadaceae</taxon>
        <taxon>Fimbriimonas</taxon>
    </lineage>
</organism>
<evidence type="ECO:0000256" key="3">
    <source>
        <dbReference type="ARBA" id="ARBA00022571"/>
    </source>
</evidence>
<feature type="binding site" evidence="14">
    <location>
        <position position="295"/>
    </location>
    <ligand>
        <name>Mg(2+)</name>
        <dbReference type="ChEBI" id="CHEBI:18420"/>
        <label>2</label>
    </ligand>
</feature>
<dbReference type="InterPro" id="IPR016185">
    <property type="entry name" value="PreATP-grasp_dom_sf"/>
</dbReference>
<name>A0A931LUN6_FIMGI</name>
<reference evidence="17" key="1">
    <citation type="submission" date="2020-07" db="EMBL/GenBank/DDBJ databases">
        <title>Huge and variable diversity of episymbiotic CPR bacteria and DPANN archaea in groundwater ecosystems.</title>
        <authorList>
            <person name="He C.Y."/>
            <person name="Keren R."/>
            <person name="Whittaker M."/>
            <person name="Farag I.F."/>
            <person name="Doudna J."/>
            <person name="Cate J.H.D."/>
            <person name="Banfield J.F."/>
        </authorList>
    </citation>
    <scope>NUCLEOTIDE SEQUENCE</scope>
    <source>
        <strain evidence="17">NC_groundwater_17_Pr7_B-0.1um_64_12</strain>
    </source>
</reference>
<dbReference type="Proteomes" id="UP000727962">
    <property type="component" value="Unassembled WGS sequence"/>
</dbReference>
<feature type="binding site" evidence="14">
    <location>
        <position position="166"/>
    </location>
    <ligand>
        <name>ATP</name>
        <dbReference type="ChEBI" id="CHEBI:30616"/>
        <label>1</label>
    </ligand>
</feature>
<dbReference type="InterPro" id="IPR036914">
    <property type="entry name" value="MGS-like_dom_sf"/>
</dbReference>
<feature type="binding site" evidence="14">
    <location>
        <position position="707"/>
    </location>
    <ligand>
        <name>ATP</name>
        <dbReference type="ChEBI" id="CHEBI:30616"/>
        <label>2</label>
    </ligand>
</feature>
<feature type="binding site" evidence="14">
    <location>
        <position position="240"/>
    </location>
    <ligand>
        <name>ATP</name>
        <dbReference type="ChEBI" id="CHEBI:30616"/>
        <label>1</label>
    </ligand>
</feature>
<dbReference type="Pfam" id="PF02142">
    <property type="entry name" value="MGS"/>
    <property type="match status" value="1"/>
</dbReference>
<dbReference type="Gene3D" id="3.40.50.20">
    <property type="match status" value="2"/>
</dbReference>
<dbReference type="GO" id="GO:0044205">
    <property type="term" value="P:'de novo' UMP biosynthetic process"/>
    <property type="evidence" value="ECO:0007669"/>
    <property type="project" value="UniProtKB-UniRule"/>
</dbReference>
<dbReference type="GO" id="GO:0005524">
    <property type="term" value="F:ATP binding"/>
    <property type="evidence" value="ECO:0007669"/>
    <property type="project" value="UniProtKB-UniRule"/>
</dbReference>
<keyword evidence="10" id="KW-0460">Magnesium</keyword>
<dbReference type="PROSITE" id="PS50975">
    <property type="entry name" value="ATP_GRASP"/>
    <property type="match status" value="2"/>
</dbReference>
<dbReference type="PROSITE" id="PS51855">
    <property type="entry name" value="MGS"/>
    <property type="match status" value="1"/>
</dbReference>
<feature type="binding site" evidence="14">
    <location>
        <position position="295"/>
    </location>
    <ligand>
        <name>Mn(2+)</name>
        <dbReference type="ChEBI" id="CHEBI:29035"/>
        <label>2</label>
    </ligand>
</feature>
<evidence type="ECO:0000256" key="8">
    <source>
        <dbReference type="ARBA" id="ARBA00022741"/>
    </source>
</evidence>
<dbReference type="InterPro" id="IPR033937">
    <property type="entry name" value="MGS_CPS_CarB"/>
</dbReference>
<dbReference type="PANTHER" id="PTHR11405">
    <property type="entry name" value="CARBAMOYLTRANSFERASE FAMILY MEMBER"/>
    <property type="match status" value="1"/>
</dbReference>
<evidence type="ECO:0000256" key="9">
    <source>
        <dbReference type="ARBA" id="ARBA00022840"/>
    </source>
</evidence>
<comment type="subunit">
    <text evidence="14">Composed of two chains; the small (or glutamine) chain promotes the hydrolysis of glutamine to ammonia, which is used by the large (or ammonia) chain to synthesize carbamoyl phosphate. Tetramer of heterodimers (alpha,beta)4.</text>
</comment>
<comment type="domain">
    <text evidence="14">The large subunit is composed of 2 ATP-grasp domains that are involved in binding the 2 ATP molecules needed for carbamoyl phosphate synthesis. The N-terminal ATP-grasp domain (referred to as the carboxyphosphate synthetic component) catalyzes the ATP-dependent phosphorylation of hydrogencarbonate to carboxyphosphate and the subsequent nucleophilic attack by ammonia to form a carbamate intermediate. The C-terminal ATP-grasp domain (referred to as the carbamoyl phosphate synthetic component) then catalyzes the phosphorylation of carbamate with the second ATP to form the end product carbamoyl phosphate. The reactive and unstable enzyme intermediates are sequentially channeled from one active site to the next through the interior of the protein over a distance of at least 96 A.</text>
</comment>
<feature type="region of interest" description="Carboxyphosphate synthetic domain" evidence="14">
    <location>
        <begin position="1"/>
        <end position="398"/>
    </location>
</feature>
<comment type="catalytic activity">
    <reaction evidence="14">
        <text>hydrogencarbonate + L-glutamine + 2 ATP + H2O = carbamoyl phosphate + L-glutamate + 2 ADP + phosphate + 2 H(+)</text>
        <dbReference type="Rhea" id="RHEA:18633"/>
        <dbReference type="ChEBI" id="CHEBI:15377"/>
        <dbReference type="ChEBI" id="CHEBI:15378"/>
        <dbReference type="ChEBI" id="CHEBI:17544"/>
        <dbReference type="ChEBI" id="CHEBI:29985"/>
        <dbReference type="ChEBI" id="CHEBI:30616"/>
        <dbReference type="ChEBI" id="CHEBI:43474"/>
        <dbReference type="ChEBI" id="CHEBI:58228"/>
        <dbReference type="ChEBI" id="CHEBI:58359"/>
        <dbReference type="ChEBI" id="CHEBI:456216"/>
        <dbReference type="EC" id="6.3.5.5"/>
    </reaction>
</comment>
<dbReference type="Gene3D" id="3.30.1490.20">
    <property type="entry name" value="ATP-grasp fold, A domain"/>
    <property type="match status" value="1"/>
</dbReference>
<comment type="catalytic activity">
    <reaction evidence="13 14">
        <text>hydrogencarbonate + NH4(+) + 2 ATP = carbamoyl phosphate + 2 ADP + phosphate + 2 H(+)</text>
        <dbReference type="Rhea" id="RHEA:18029"/>
        <dbReference type="ChEBI" id="CHEBI:15378"/>
        <dbReference type="ChEBI" id="CHEBI:17544"/>
        <dbReference type="ChEBI" id="CHEBI:28938"/>
        <dbReference type="ChEBI" id="CHEBI:30616"/>
        <dbReference type="ChEBI" id="CHEBI:43474"/>
        <dbReference type="ChEBI" id="CHEBI:58228"/>
        <dbReference type="ChEBI" id="CHEBI:456216"/>
        <dbReference type="EC" id="6.3.4.16"/>
    </reaction>
</comment>
<evidence type="ECO:0000313" key="17">
    <source>
        <dbReference type="EMBL" id="MBI1756483.1"/>
    </source>
</evidence>
<dbReference type="Gene3D" id="1.10.1030.10">
    <property type="entry name" value="Carbamoyl-phosphate synthetase, large subunit oligomerisation domain"/>
    <property type="match status" value="1"/>
</dbReference>
<feature type="binding site" evidence="14">
    <location>
        <position position="238"/>
    </location>
    <ligand>
        <name>ATP</name>
        <dbReference type="ChEBI" id="CHEBI:30616"/>
        <label>1</label>
    </ligand>
</feature>
<feature type="binding site" evidence="14">
    <location>
        <position position="205"/>
    </location>
    <ligand>
        <name>ATP</name>
        <dbReference type="ChEBI" id="CHEBI:30616"/>
        <label>1</label>
    </ligand>
</feature>
<dbReference type="NCBIfam" id="NF003671">
    <property type="entry name" value="PRK05294.1"/>
    <property type="match status" value="2"/>
</dbReference>
<feature type="binding site" evidence="14">
    <location>
        <position position="713"/>
    </location>
    <ligand>
        <name>ATP</name>
        <dbReference type="ChEBI" id="CHEBI:30616"/>
        <label>2</label>
    </ligand>
</feature>
<dbReference type="GO" id="GO:0006526">
    <property type="term" value="P:L-arginine biosynthetic process"/>
    <property type="evidence" value="ECO:0007669"/>
    <property type="project" value="UniProtKB-UniRule"/>
</dbReference>
<feature type="binding site" evidence="14">
    <location>
        <position position="295"/>
    </location>
    <ligand>
        <name>ATP</name>
        <dbReference type="ChEBI" id="CHEBI:30616"/>
        <label>1</label>
    </ligand>
</feature>
<feature type="binding site" evidence="14">
    <location>
        <position position="793"/>
    </location>
    <ligand>
        <name>Mg(2+)</name>
        <dbReference type="ChEBI" id="CHEBI:18420"/>
        <label>3</label>
    </ligand>
</feature>
<evidence type="ECO:0000259" key="16">
    <source>
        <dbReference type="PROSITE" id="PS51855"/>
    </source>
</evidence>
<comment type="pathway">
    <text evidence="14">Pyrimidine metabolism; UMP biosynthesis via de novo pathway; (S)-dihydroorotate from bicarbonate: step 1/3.</text>
</comment>
<keyword evidence="3 14" id="KW-0055">Arginine biosynthesis</keyword>
<keyword evidence="11 14" id="KW-0665">Pyrimidine biosynthesis</keyword>
<dbReference type="SUPFAM" id="SSF48108">
    <property type="entry name" value="Carbamoyl phosphate synthetase, large subunit connection domain"/>
    <property type="match status" value="1"/>
</dbReference>
<feature type="binding site" evidence="14">
    <location>
        <position position="295"/>
    </location>
    <ligand>
        <name>Mn(2+)</name>
        <dbReference type="ChEBI" id="CHEBI:29035"/>
        <label>1</label>
    </ligand>
</feature>
<evidence type="ECO:0000256" key="14">
    <source>
        <dbReference type="HAMAP-Rule" id="MF_01210"/>
    </source>
</evidence>
<feature type="binding site" evidence="14">
    <location>
        <position position="793"/>
    </location>
    <ligand>
        <name>ATP</name>
        <dbReference type="ChEBI" id="CHEBI:30616"/>
        <label>2</label>
    </ligand>
</feature>
<feature type="binding site" evidence="14">
    <location>
        <position position="793"/>
    </location>
    <ligand>
        <name>Mg(2+)</name>
        <dbReference type="ChEBI" id="CHEBI:18420"/>
        <label>4</label>
    </ligand>
</feature>
<evidence type="ECO:0000256" key="12">
    <source>
        <dbReference type="ARBA" id="ARBA00023211"/>
    </source>
</evidence>
<dbReference type="CDD" id="cd01424">
    <property type="entry name" value="MGS_CPS_II"/>
    <property type="match status" value="1"/>
</dbReference>
<feature type="binding site" evidence="14">
    <location>
        <position position="281"/>
    </location>
    <ligand>
        <name>ATP</name>
        <dbReference type="ChEBI" id="CHEBI:30616"/>
        <label>1</label>
    </ligand>
</feature>
<dbReference type="InterPro" id="IPR005483">
    <property type="entry name" value="CPSase_dom"/>
</dbReference>
<feature type="binding site" evidence="14">
    <location>
        <position position="793"/>
    </location>
    <ligand>
        <name>Mn(2+)</name>
        <dbReference type="ChEBI" id="CHEBI:29035"/>
        <label>3</label>
    </ligand>
</feature>
<dbReference type="PROSITE" id="PS00866">
    <property type="entry name" value="CPSASE_1"/>
    <property type="match status" value="2"/>
</dbReference>
<feature type="binding site" evidence="14">
    <location>
        <position position="297"/>
    </location>
    <ligand>
        <name>Mg(2+)</name>
        <dbReference type="ChEBI" id="CHEBI:18420"/>
        <label>2</label>
    </ligand>
</feature>
<dbReference type="GO" id="GO:0046872">
    <property type="term" value="F:metal ion binding"/>
    <property type="evidence" value="ECO:0007669"/>
    <property type="project" value="UniProtKB-KW"/>
</dbReference>
<evidence type="ECO:0000313" key="18">
    <source>
        <dbReference type="Proteomes" id="UP000727962"/>
    </source>
</evidence>
<feature type="binding site" evidence="14">
    <location>
        <position position="297"/>
    </location>
    <ligand>
        <name>Mn(2+)</name>
        <dbReference type="ChEBI" id="CHEBI:29035"/>
        <label>2</label>
    </ligand>
</feature>
<dbReference type="InterPro" id="IPR011607">
    <property type="entry name" value="MGS-like_dom"/>
</dbReference>
<evidence type="ECO:0000256" key="13">
    <source>
        <dbReference type="ARBA" id="ARBA00047359"/>
    </source>
</evidence>
<feature type="domain" description="ATP-grasp" evidence="15">
    <location>
        <begin position="130"/>
        <end position="324"/>
    </location>
</feature>
<dbReference type="GO" id="GO:0004087">
    <property type="term" value="F:carbamoyl-phosphate synthase (ammonia) activity"/>
    <property type="evidence" value="ECO:0007669"/>
    <property type="project" value="UniProtKB-EC"/>
</dbReference>
<dbReference type="HAMAP" id="MF_01210_B">
    <property type="entry name" value="CPSase_L_chain_B"/>
    <property type="match status" value="1"/>
</dbReference>
<feature type="binding site" evidence="14">
    <location>
        <position position="295"/>
    </location>
    <ligand>
        <name>Mg(2+)</name>
        <dbReference type="ChEBI" id="CHEBI:18420"/>
        <label>1</label>
    </ligand>
</feature>
<dbReference type="EMBL" id="JACOSL010000031">
    <property type="protein sequence ID" value="MBI1756483.1"/>
    <property type="molecule type" value="Genomic_DNA"/>
</dbReference>
<feature type="binding site" evidence="14">
    <location>
        <position position="281"/>
    </location>
    <ligand>
        <name>Mg(2+)</name>
        <dbReference type="ChEBI" id="CHEBI:18420"/>
        <label>1</label>
    </ligand>
</feature>
<evidence type="ECO:0000256" key="1">
    <source>
        <dbReference type="ARBA" id="ARBA00005077"/>
    </source>
</evidence>
<evidence type="ECO:0000256" key="10">
    <source>
        <dbReference type="ARBA" id="ARBA00022842"/>
    </source>
</evidence>
<dbReference type="GO" id="GO:0004088">
    <property type="term" value="F:carbamoyl-phosphate synthase (glutamine-hydrolyzing) activity"/>
    <property type="evidence" value="ECO:0007669"/>
    <property type="project" value="UniProtKB-UniRule"/>
</dbReference>
<feature type="binding site" evidence="14">
    <location>
        <position position="668"/>
    </location>
    <ligand>
        <name>ATP</name>
        <dbReference type="ChEBI" id="CHEBI:30616"/>
        <label>2</label>
    </ligand>
</feature>
<dbReference type="SUPFAM" id="SSF52440">
    <property type="entry name" value="PreATP-grasp domain"/>
    <property type="match status" value="2"/>
</dbReference>
<feature type="binding site" evidence="14">
    <location>
        <position position="239"/>
    </location>
    <ligand>
        <name>ATP</name>
        <dbReference type="ChEBI" id="CHEBI:30616"/>
        <label>1</label>
    </ligand>
</feature>
<dbReference type="PROSITE" id="PS00867">
    <property type="entry name" value="CPSASE_2"/>
    <property type="match status" value="2"/>
</dbReference>
<feature type="binding site" evidence="14">
    <location>
        <position position="212"/>
    </location>
    <ligand>
        <name>ATP</name>
        <dbReference type="ChEBI" id="CHEBI:30616"/>
        <label>1</label>
    </ligand>
</feature>
<dbReference type="Gene3D" id="3.40.50.1380">
    <property type="entry name" value="Methylglyoxal synthase-like domain"/>
    <property type="match status" value="1"/>
</dbReference>
<dbReference type="Pfam" id="PF02786">
    <property type="entry name" value="CPSase_L_D2"/>
    <property type="match status" value="2"/>
</dbReference>
<keyword evidence="9 14" id="KW-0067">ATP-binding</keyword>
<dbReference type="InterPro" id="IPR006275">
    <property type="entry name" value="CPSase_lsu"/>
</dbReference>
<dbReference type="InterPro" id="IPR011761">
    <property type="entry name" value="ATP-grasp"/>
</dbReference>
<sequence length="1080" mass="117398">MVKKLKVLLIGSGPIVIGQAAEFDYAGSQACRALREEGCEVVLINSNPATIMTDLEMSDALYIEPLTPEFCERVVARERPDALLPTLGGQTGLNLATQLAESGVLERYGVRMVGTSLDAIRKAEDRESFRALMQEIHEPVPESWIIRSEDELRGILPTAPYPCIVRPAYTLGGTGGGVARTPEELFEIGAKGLMLSMRSQVLIERSLLGWKEIEYEVMRDRAGNCITVCNMENLDPMGVHTGDSIVVAPSQTLSDLEYHMLRTASLKIIQALGIEGGCNVQLAVNPESFDYYVIEVNPRVSRSSALASKATGYPIARVAAKIAVGRTLDEIDNQVTGTTKACFEPALDYCVVKIPRWPFDKFASGDRSLSTQMKATGEVMAIDRTFEAALLKAVRGLEVKQKDLRHARIQSIGDDDLRHELQHPTDERLWALAEALRRGWSVPEVNRLSRVDPWFLHKIRHLVEGEDGAAEPKRVFKMVDTCAGEFESHTPYFYSTAEADGDGSPGGGASGKKTVLVLGSGPIRIGQGIEFDYSCVHCVWSLRRLGYRAVIINNNPETVSTDFDTGDGLYFEPVTQEDVMAVVRHERPIGAVVQFGGQTAINLAQGLQAAGVSILGTSPESIAAAEDRGQFEALLESLGIARPRGRAVRCLKEAVATAHEVGYPVVVRPSFVLGGRAMEIVYDEEQLGTFYAQAEDANPGQPVLVDKYLMGVEAEVDVISDCEDTFVPGIMEHIERAGVHSGDSMAVYPAISLSPEVQARMVEIACRIARALKVKGLMNIQFVVQDDLVYVLEVNPRASRTVPYLSKVTCIPMVDLATRCMMGESLRDMGYGSGLWVLKPSLERTEELVAAGRGPKSPRETTDLSELRPAWRILPEADIAGASLPDPILYGVKAPVFSFQKLTRVEPSLGPEMKSTGEILGIDRTFGAALYKALVASGIQFKGEGLVIVTVRDDDKAAAVEIARGLHRAGRRIVATAGTCRAIREAGIPAEPVKRISEGSPNLLELILAGKVSLMLNTPSADKVAELEAARIRRACIETGVPCVTSIDTATALLKALDFFRSPDEAHCLRLQEYFAAPPA</sequence>
<dbReference type="GO" id="GO:0005737">
    <property type="term" value="C:cytoplasm"/>
    <property type="evidence" value="ECO:0007669"/>
    <property type="project" value="TreeGrafter"/>
</dbReference>
<feature type="region of interest" description="Allosteric domain" evidence="14">
    <location>
        <begin position="939"/>
        <end position="1080"/>
    </location>
</feature>
<feature type="binding site" evidence="14">
    <location>
        <position position="781"/>
    </location>
    <ligand>
        <name>Mg(2+)</name>
        <dbReference type="ChEBI" id="CHEBI:18420"/>
        <label>3</label>
    </ligand>
</feature>
<feature type="binding site" evidence="14">
    <location>
        <position position="172"/>
    </location>
    <ligand>
        <name>ATP</name>
        <dbReference type="ChEBI" id="CHEBI:30616"/>
        <label>1</label>
    </ligand>
</feature>
<feature type="binding site" evidence="14">
    <location>
        <position position="740"/>
    </location>
    <ligand>
        <name>ATP</name>
        <dbReference type="ChEBI" id="CHEBI:30616"/>
        <label>2</label>
    </ligand>
</feature>
<keyword evidence="6" id="KW-0479">Metal-binding</keyword>
<dbReference type="FunFam" id="3.30.470.20:FF:000001">
    <property type="entry name" value="Carbamoyl-phosphate synthase large chain"/>
    <property type="match status" value="1"/>
</dbReference>
<feature type="binding site" evidence="14">
    <location>
        <position position="781"/>
    </location>
    <ligand>
        <name>Mn(2+)</name>
        <dbReference type="ChEBI" id="CHEBI:29035"/>
        <label>3</label>
    </ligand>
</feature>
<comment type="similarity">
    <text evidence="2 14">Belongs to the CarB family.</text>
</comment>
<feature type="binding site" evidence="14">
    <location>
        <position position="173"/>
    </location>
    <ligand>
        <name>ATP</name>
        <dbReference type="ChEBI" id="CHEBI:30616"/>
        <label>1</label>
    </ligand>
</feature>
<feature type="binding site" evidence="14">
    <location>
        <position position="795"/>
    </location>
    <ligand>
        <name>Mn(2+)</name>
        <dbReference type="ChEBI" id="CHEBI:29035"/>
        <label>4</label>
    </ligand>
</feature>
<dbReference type="GO" id="GO:0006541">
    <property type="term" value="P:glutamine metabolic process"/>
    <property type="evidence" value="ECO:0007669"/>
    <property type="project" value="TreeGrafter"/>
</dbReference>
<dbReference type="FunFam" id="3.40.50.20:FF:000001">
    <property type="entry name" value="Carbamoyl-phosphate synthase large chain"/>
    <property type="match status" value="2"/>
</dbReference>
<dbReference type="SMART" id="SM00851">
    <property type="entry name" value="MGS"/>
    <property type="match status" value="1"/>
</dbReference>
<feature type="binding site" evidence="14">
    <location>
        <position position="709"/>
    </location>
    <ligand>
        <name>ATP</name>
        <dbReference type="ChEBI" id="CHEBI:30616"/>
        <label>2</label>
    </ligand>
</feature>
<feature type="binding site" evidence="14">
    <location>
        <position position="739"/>
    </location>
    <ligand>
        <name>ATP</name>
        <dbReference type="ChEBI" id="CHEBI:30616"/>
        <label>2</label>
    </ligand>
</feature>
<dbReference type="SUPFAM" id="SSF52335">
    <property type="entry name" value="Methylglyoxal synthase-like"/>
    <property type="match status" value="1"/>
</dbReference>
<dbReference type="InterPro" id="IPR058047">
    <property type="entry name" value="CPSase_preATP-grasp"/>
</dbReference>
<gene>
    <name evidence="14 17" type="primary">carB</name>
    <name evidence="17" type="ORF">HYR64_05190</name>
</gene>